<comment type="cofactor">
    <cofactor evidence="1">
        <name>a metal cation</name>
        <dbReference type="ChEBI" id="CHEBI:25213"/>
    </cofactor>
</comment>
<dbReference type="UniPathway" id="UPA00051">
    <property type="reaction ID" value="UER00465"/>
</dbReference>
<sequence>MEKIEIAILGLGNVGQGVVKILQENTEKWRNKCGANIIIKKVLVRDPAKKRDVSLPPDVVTGRWQEIISDPEIKIIVEVMGGIEPARTYVMEALAKGKNVVTANKDLLAEHGRELFEKSQAAGCDLYFEASVAGGIPIINPLKQSLIANNIEQVMGIVNGTTNYILTRMTQEGMGFADALKRAQELGYAEADPTADVEGYDAARKIAILASLAFHTRVTFQDVYVEGITKIRPKDLSYARELGYTVKLLGIAREESGQVEARVHPALIPSSHPLANVYDSFNAVFVRGDAVGETMFFGRGAGQMPTGSAVVGDIIEVVKNIEKGSTGRLSCTCYEHKAFKPMGEIMTKYYLRLHVIDRPGVLASIAGIFGNHGVSLASVIQKNCEDGIAELVVITHKVRENDIQDALKIIRELSITKEIANLIRVEEN</sequence>
<gene>
    <name evidence="21" type="ORF">BR63_05975</name>
</gene>
<dbReference type="OrthoDB" id="9808167at2"/>
<dbReference type="GO" id="GO:0050661">
    <property type="term" value="F:NADP binding"/>
    <property type="evidence" value="ECO:0007669"/>
    <property type="project" value="InterPro"/>
</dbReference>
<dbReference type="UniPathway" id="UPA00050">
    <property type="reaction ID" value="UER00063"/>
</dbReference>
<comment type="pathway">
    <text evidence="2 18">Amino-acid biosynthesis; L-threonine biosynthesis; L-threonine from L-aspartate: step 3/5.</text>
</comment>
<evidence type="ECO:0000256" key="3">
    <source>
        <dbReference type="ARBA" id="ARBA00005062"/>
    </source>
</evidence>
<dbReference type="AlphaFoldDB" id="A0A7G6E1E5"/>
<dbReference type="FunFam" id="3.40.50.720:FF:000062">
    <property type="entry name" value="Homoserine dehydrogenase"/>
    <property type="match status" value="1"/>
</dbReference>
<evidence type="ECO:0000256" key="9">
    <source>
        <dbReference type="ARBA" id="ARBA00022723"/>
    </source>
</evidence>
<evidence type="ECO:0000256" key="15">
    <source>
        <dbReference type="ARBA" id="ARBA00048841"/>
    </source>
</evidence>
<evidence type="ECO:0000256" key="18">
    <source>
        <dbReference type="RuleBase" id="RU000579"/>
    </source>
</evidence>
<reference evidence="21 22" key="1">
    <citation type="journal article" date="2019" name="Front. Microbiol.">
        <title>Thermoanaerosceptrum fracticalcis gen. nov. sp. nov., a Novel Fumarate-Fermenting Microorganism From a Deep Fractured Carbonate Aquifer of the US Great Basin.</title>
        <authorList>
            <person name="Hamilton-Brehm S.D."/>
            <person name="Stewart L.E."/>
            <person name="Zavarin M."/>
            <person name="Caldwell M."/>
            <person name="Lawson P.A."/>
            <person name="Onstott T.C."/>
            <person name="Grzymski J."/>
            <person name="Neveux I."/>
            <person name="Lollar B.S."/>
            <person name="Russell C.E."/>
            <person name="Moser D.P."/>
        </authorList>
    </citation>
    <scope>NUCLEOTIDE SEQUENCE [LARGE SCALE GENOMIC DNA]</scope>
    <source>
        <strain evidence="21 22">DRI-13</strain>
    </source>
</reference>
<dbReference type="PROSITE" id="PS01042">
    <property type="entry name" value="HOMOSER_DHGENASE"/>
    <property type="match status" value="1"/>
</dbReference>
<dbReference type="InterPro" id="IPR045865">
    <property type="entry name" value="ACT-like_dom_sf"/>
</dbReference>
<dbReference type="PIRSF" id="PIRSF000098">
    <property type="entry name" value="Homoser_dehydrog"/>
    <property type="match status" value="1"/>
</dbReference>
<dbReference type="Gene3D" id="3.40.50.720">
    <property type="entry name" value="NAD(P)-binding Rossmann-like Domain"/>
    <property type="match status" value="1"/>
</dbReference>
<evidence type="ECO:0000256" key="11">
    <source>
        <dbReference type="ARBA" id="ARBA00023002"/>
    </source>
</evidence>
<evidence type="ECO:0000256" key="7">
    <source>
        <dbReference type="ARBA" id="ARBA00022605"/>
    </source>
</evidence>
<evidence type="ECO:0000313" key="22">
    <source>
        <dbReference type="Proteomes" id="UP000515847"/>
    </source>
</evidence>
<evidence type="ECO:0000256" key="4">
    <source>
        <dbReference type="ARBA" id="ARBA00006753"/>
    </source>
</evidence>
<evidence type="ECO:0000256" key="12">
    <source>
        <dbReference type="ARBA" id="ARBA00023027"/>
    </source>
</evidence>
<dbReference type="EMBL" id="CP045798">
    <property type="protein sequence ID" value="QNB45899.1"/>
    <property type="molecule type" value="Genomic_DNA"/>
</dbReference>
<keyword evidence="11 18" id="KW-0560">Oxidoreductase</keyword>
<dbReference type="SUPFAM" id="SSF55347">
    <property type="entry name" value="Glyceraldehyde-3-phosphate dehydrogenase-like, C-terminal domain"/>
    <property type="match status" value="1"/>
</dbReference>
<proteinExistence type="inferred from homology"/>
<dbReference type="KEGG" id="tfr:BR63_05975"/>
<evidence type="ECO:0000259" key="20">
    <source>
        <dbReference type="PROSITE" id="PS51671"/>
    </source>
</evidence>
<dbReference type="PANTHER" id="PTHR43331:SF1">
    <property type="entry name" value="HOMOSERINE DEHYDROGENASE"/>
    <property type="match status" value="1"/>
</dbReference>
<keyword evidence="22" id="KW-1185">Reference proteome</keyword>
<evidence type="ECO:0000256" key="13">
    <source>
        <dbReference type="ARBA" id="ARBA00023053"/>
    </source>
</evidence>
<evidence type="ECO:0000256" key="10">
    <source>
        <dbReference type="ARBA" id="ARBA00022857"/>
    </source>
</evidence>
<dbReference type="Pfam" id="PF01842">
    <property type="entry name" value="ACT"/>
    <property type="match status" value="1"/>
</dbReference>
<feature type="binding site" evidence="17">
    <location>
        <position position="105"/>
    </location>
    <ligand>
        <name>NADPH</name>
        <dbReference type="ChEBI" id="CHEBI:57783"/>
    </ligand>
</feature>
<dbReference type="SUPFAM" id="SSF55021">
    <property type="entry name" value="ACT-like"/>
    <property type="match status" value="1"/>
</dbReference>
<evidence type="ECO:0000256" key="16">
    <source>
        <dbReference type="PIRSR" id="PIRSR000098-1"/>
    </source>
</evidence>
<dbReference type="SUPFAM" id="SSF51735">
    <property type="entry name" value="NAD(P)-binding Rossmann-fold domains"/>
    <property type="match status" value="1"/>
</dbReference>
<keyword evidence="10 17" id="KW-0521">NADP</keyword>
<dbReference type="InterPro" id="IPR016204">
    <property type="entry name" value="HDH"/>
</dbReference>
<evidence type="ECO:0000313" key="21">
    <source>
        <dbReference type="EMBL" id="QNB45899.1"/>
    </source>
</evidence>
<dbReference type="PROSITE" id="PS51671">
    <property type="entry name" value="ACT"/>
    <property type="match status" value="1"/>
</dbReference>
<dbReference type="InterPro" id="IPR019811">
    <property type="entry name" value="HDH_CS"/>
</dbReference>
<protein>
    <recommendedName>
        <fullName evidence="6 18">Homoserine dehydrogenase</fullName>
        <ecNumber evidence="5 18">1.1.1.3</ecNumber>
    </recommendedName>
</protein>
<keyword evidence="12" id="KW-0520">NAD</keyword>
<evidence type="ECO:0000256" key="1">
    <source>
        <dbReference type="ARBA" id="ARBA00001920"/>
    </source>
</evidence>
<dbReference type="Proteomes" id="UP000515847">
    <property type="component" value="Chromosome"/>
</dbReference>
<keyword evidence="8 18" id="KW-0791">Threonine biosynthesis</keyword>
<accession>A0A7G6E1E5</accession>
<comment type="similarity">
    <text evidence="4 19">Belongs to the homoserine dehydrogenase family.</text>
</comment>
<dbReference type="PANTHER" id="PTHR43331">
    <property type="entry name" value="HOMOSERINE DEHYDROGENASE"/>
    <property type="match status" value="1"/>
</dbReference>
<feature type="binding site" evidence="17">
    <location>
        <position position="190"/>
    </location>
    <ligand>
        <name>L-homoserine</name>
        <dbReference type="ChEBI" id="CHEBI:57476"/>
    </ligand>
</feature>
<dbReference type="InterPro" id="IPR005106">
    <property type="entry name" value="Asp/hSer_DH_NAD-bd"/>
</dbReference>
<keyword evidence="9" id="KW-0479">Metal-binding</keyword>
<dbReference type="FunFam" id="3.30.70.260:FF:000030">
    <property type="entry name" value="Homoserine dehydrogenase"/>
    <property type="match status" value="1"/>
</dbReference>
<evidence type="ECO:0000256" key="8">
    <source>
        <dbReference type="ARBA" id="ARBA00022697"/>
    </source>
</evidence>
<evidence type="ECO:0000256" key="6">
    <source>
        <dbReference type="ARBA" id="ARBA00013376"/>
    </source>
</evidence>
<dbReference type="InterPro" id="IPR001342">
    <property type="entry name" value="HDH_cat"/>
</dbReference>
<dbReference type="CDD" id="cd04881">
    <property type="entry name" value="ACT_HSDH-Hom"/>
    <property type="match status" value="1"/>
</dbReference>
<keyword evidence="14 18" id="KW-0486">Methionine biosynthesis</keyword>
<organism evidence="21 22">
    <name type="scientific">Thermanaerosceptrum fracticalcis</name>
    <dbReference type="NCBI Taxonomy" id="1712410"/>
    <lineage>
        <taxon>Bacteria</taxon>
        <taxon>Bacillati</taxon>
        <taxon>Bacillota</taxon>
        <taxon>Clostridia</taxon>
        <taxon>Eubacteriales</taxon>
        <taxon>Peptococcaceae</taxon>
        <taxon>Thermanaerosceptrum</taxon>
    </lineage>
</organism>
<evidence type="ECO:0000256" key="19">
    <source>
        <dbReference type="RuleBase" id="RU004171"/>
    </source>
</evidence>
<dbReference type="GO" id="GO:0009086">
    <property type="term" value="P:methionine biosynthetic process"/>
    <property type="evidence" value="ECO:0007669"/>
    <property type="project" value="UniProtKB-KW"/>
</dbReference>
<dbReference type="InterPro" id="IPR002912">
    <property type="entry name" value="ACT_dom"/>
</dbReference>
<keyword evidence="7 18" id="KW-0028">Amino-acid biosynthesis</keyword>
<dbReference type="NCBIfam" id="NF004976">
    <property type="entry name" value="PRK06349.1"/>
    <property type="match status" value="1"/>
</dbReference>
<dbReference type="GO" id="GO:0004412">
    <property type="term" value="F:homoserine dehydrogenase activity"/>
    <property type="evidence" value="ECO:0007669"/>
    <property type="project" value="UniProtKB-EC"/>
</dbReference>
<dbReference type="GO" id="GO:0046872">
    <property type="term" value="F:metal ion binding"/>
    <property type="evidence" value="ECO:0007669"/>
    <property type="project" value="UniProtKB-KW"/>
</dbReference>
<dbReference type="Gene3D" id="3.30.360.10">
    <property type="entry name" value="Dihydrodipicolinate Reductase, domain 2"/>
    <property type="match status" value="1"/>
</dbReference>
<name>A0A7G6E1E5_THEFR</name>
<comment type="catalytic activity">
    <reaction evidence="15">
        <text>L-homoserine + NADP(+) = L-aspartate 4-semialdehyde + NADPH + H(+)</text>
        <dbReference type="Rhea" id="RHEA:15761"/>
        <dbReference type="ChEBI" id="CHEBI:15378"/>
        <dbReference type="ChEBI" id="CHEBI:57476"/>
        <dbReference type="ChEBI" id="CHEBI:57783"/>
        <dbReference type="ChEBI" id="CHEBI:58349"/>
        <dbReference type="ChEBI" id="CHEBI:537519"/>
        <dbReference type="EC" id="1.1.1.3"/>
    </reaction>
    <physiologicalReaction direction="right-to-left" evidence="15">
        <dbReference type="Rhea" id="RHEA:15763"/>
    </physiologicalReaction>
</comment>
<dbReference type="Pfam" id="PF00742">
    <property type="entry name" value="Homoserine_dh"/>
    <property type="match status" value="1"/>
</dbReference>
<evidence type="ECO:0000256" key="2">
    <source>
        <dbReference type="ARBA" id="ARBA00005056"/>
    </source>
</evidence>
<dbReference type="RefSeq" id="WP_034423586.1">
    <property type="nucleotide sequence ID" value="NZ_CP045798.1"/>
</dbReference>
<feature type="active site" description="Proton donor" evidence="16">
    <location>
        <position position="205"/>
    </location>
</feature>
<dbReference type="InterPro" id="IPR036291">
    <property type="entry name" value="NAD(P)-bd_dom_sf"/>
</dbReference>
<evidence type="ECO:0000256" key="5">
    <source>
        <dbReference type="ARBA" id="ARBA00013213"/>
    </source>
</evidence>
<dbReference type="GO" id="GO:0009088">
    <property type="term" value="P:threonine biosynthetic process"/>
    <property type="evidence" value="ECO:0007669"/>
    <property type="project" value="UniProtKB-UniPathway"/>
</dbReference>
<keyword evidence="13" id="KW-0915">Sodium</keyword>
<dbReference type="FunFam" id="3.30.360.10:FF:000005">
    <property type="entry name" value="Homoserine dehydrogenase"/>
    <property type="match status" value="1"/>
</dbReference>
<dbReference type="EC" id="1.1.1.3" evidence="5 18"/>
<comment type="pathway">
    <text evidence="3 18">Amino-acid biosynthesis; L-methionine biosynthesis via de novo pathway; L-homoserine from L-aspartate: step 3/3.</text>
</comment>
<evidence type="ECO:0000256" key="17">
    <source>
        <dbReference type="PIRSR" id="PIRSR000098-2"/>
    </source>
</evidence>
<dbReference type="Pfam" id="PF03447">
    <property type="entry name" value="NAD_binding_3"/>
    <property type="match status" value="1"/>
</dbReference>
<evidence type="ECO:0000256" key="14">
    <source>
        <dbReference type="ARBA" id="ARBA00023167"/>
    </source>
</evidence>
<feature type="domain" description="ACT" evidence="20">
    <location>
        <begin position="350"/>
        <end position="424"/>
    </location>
</feature>
<dbReference type="Gene3D" id="3.30.70.260">
    <property type="match status" value="1"/>
</dbReference>